<evidence type="ECO:0000313" key="2">
    <source>
        <dbReference type="EMBL" id="OEU21465.1"/>
    </source>
</evidence>
<reference evidence="2 3" key="1">
    <citation type="submission" date="2016-09" db="EMBL/GenBank/DDBJ databases">
        <title>Extensive genetic diversity and differential bi-allelic expression allows diatom success in the polar Southern Ocean.</title>
        <authorList>
            <consortium name="DOE Joint Genome Institute"/>
            <person name="Mock T."/>
            <person name="Otillar R.P."/>
            <person name="Strauss J."/>
            <person name="Dupont C."/>
            <person name="Frickenhaus S."/>
            <person name="Maumus F."/>
            <person name="Mcmullan M."/>
            <person name="Sanges R."/>
            <person name="Schmutz J."/>
            <person name="Toseland A."/>
            <person name="Valas R."/>
            <person name="Veluchamy A."/>
            <person name="Ward B.J."/>
            <person name="Allen A."/>
            <person name="Barry K."/>
            <person name="Falciatore A."/>
            <person name="Ferrante M."/>
            <person name="Fortunato A.E."/>
            <person name="Gloeckner G."/>
            <person name="Gruber A."/>
            <person name="Hipkin R."/>
            <person name="Janech M."/>
            <person name="Kroth P."/>
            <person name="Leese F."/>
            <person name="Lindquist E."/>
            <person name="Lyon B.R."/>
            <person name="Martin J."/>
            <person name="Mayer C."/>
            <person name="Parker M."/>
            <person name="Quesneville H."/>
            <person name="Raymond J."/>
            <person name="Uhlig C."/>
            <person name="Valentin K.U."/>
            <person name="Worden A.Z."/>
            <person name="Armbrust E.V."/>
            <person name="Bowler C."/>
            <person name="Green B."/>
            <person name="Moulton V."/>
            <person name="Van Oosterhout C."/>
            <person name="Grigoriev I."/>
        </authorList>
    </citation>
    <scope>NUCLEOTIDE SEQUENCE [LARGE SCALE GENOMIC DNA]</scope>
    <source>
        <strain evidence="2 3">CCMP1102</strain>
    </source>
</reference>
<dbReference type="EMBL" id="KV784354">
    <property type="protein sequence ID" value="OEU21465.1"/>
    <property type="molecule type" value="Genomic_DNA"/>
</dbReference>
<accession>A0A1E7FTP0</accession>
<gene>
    <name evidence="2" type="ORF">FRACYDRAFT_235091</name>
</gene>
<feature type="compositionally biased region" description="Polar residues" evidence="1">
    <location>
        <begin position="289"/>
        <end position="300"/>
    </location>
</feature>
<feature type="compositionally biased region" description="Basic and acidic residues" evidence="1">
    <location>
        <begin position="277"/>
        <end position="288"/>
    </location>
</feature>
<proteinExistence type="predicted"/>
<dbReference type="InParanoid" id="A0A1E7FTP0"/>
<organism evidence="2 3">
    <name type="scientific">Fragilariopsis cylindrus CCMP1102</name>
    <dbReference type="NCBI Taxonomy" id="635003"/>
    <lineage>
        <taxon>Eukaryota</taxon>
        <taxon>Sar</taxon>
        <taxon>Stramenopiles</taxon>
        <taxon>Ochrophyta</taxon>
        <taxon>Bacillariophyta</taxon>
        <taxon>Bacillariophyceae</taxon>
        <taxon>Bacillariophycidae</taxon>
        <taxon>Bacillariales</taxon>
        <taxon>Bacillariaceae</taxon>
        <taxon>Fragilariopsis</taxon>
    </lineage>
</organism>
<feature type="region of interest" description="Disordered" evidence="1">
    <location>
        <begin position="230"/>
        <end position="308"/>
    </location>
</feature>
<protein>
    <submittedName>
        <fullName evidence="2">Uncharacterized protein</fullName>
    </submittedName>
</protein>
<keyword evidence="3" id="KW-1185">Reference proteome</keyword>
<name>A0A1E7FTP0_9STRA</name>
<feature type="compositionally biased region" description="Polar residues" evidence="1">
    <location>
        <begin position="230"/>
        <end position="252"/>
    </location>
</feature>
<dbReference type="KEGG" id="fcy:FRACYDRAFT_235091"/>
<dbReference type="AlphaFoldDB" id="A0A1E7FTP0"/>
<dbReference type="Proteomes" id="UP000095751">
    <property type="component" value="Unassembled WGS sequence"/>
</dbReference>
<evidence type="ECO:0000256" key="1">
    <source>
        <dbReference type="SAM" id="MobiDB-lite"/>
    </source>
</evidence>
<evidence type="ECO:0000313" key="3">
    <source>
        <dbReference type="Proteomes" id="UP000095751"/>
    </source>
</evidence>
<sequence length="308" mass="34210">MKLAFTCHRTTEVLGKKETYQLGDEMYPLVDGVEIVVKELRTLLRDCCCPRIRKVCNHCLAYGRFKMKRSFKLHINGNKGMFTCNNNEHPSIYINGGMSQDKLALDKEFVINVGTIIYMREPGGNRDDVKMEFHAIAIDDNDEEIVAETDGTMADDAAADKGIGIEATTIAVVVDAKVLGNNNSTPKSLMDNPLIATPIRSTPVQIGSVAFALPIEQHYQYSPGLFSVEATPSNQMAPDPPDSTTKKSTIQKDPTGKSPKFRLQSPAPVRSPPPVNQDKESWLQEDRMMNSSTNQMTDYSTTEKCKKE</sequence>